<evidence type="ECO:0000313" key="2">
    <source>
        <dbReference type="EnsemblPlants" id="KEH34280"/>
    </source>
</evidence>
<protein>
    <submittedName>
        <fullName evidence="1 2">Uncharacterized protein</fullName>
    </submittedName>
</protein>
<gene>
    <name evidence="1" type="ordered locus">MTR_3g464020</name>
</gene>
<evidence type="ECO:0000313" key="3">
    <source>
        <dbReference type="Proteomes" id="UP000002051"/>
    </source>
</evidence>
<proteinExistence type="predicted"/>
<reference evidence="2" key="3">
    <citation type="submission" date="2015-04" db="UniProtKB">
        <authorList>
            <consortium name="EnsemblPlants"/>
        </authorList>
    </citation>
    <scope>IDENTIFICATION</scope>
    <source>
        <strain evidence="2">cv. Jemalong A17</strain>
    </source>
</reference>
<dbReference type="EMBL" id="CM001219">
    <property type="protein sequence ID" value="KEH34280.1"/>
    <property type="molecule type" value="Genomic_DNA"/>
</dbReference>
<dbReference type="AlphaFoldDB" id="A0A072V7X7"/>
<organism evidence="1 3">
    <name type="scientific">Medicago truncatula</name>
    <name type="common">Barrel medic</name>
    <name type="synonym">Medicago tribuloides</name>
    <dbReference type="NCBI Taxonomy" id="3880"/>
    <lineage>
        <taxon>Eukaryota</taxon>
        <taxon>Viridiplantae</taxon>
        <taxon>Streptophyta</taxon>
        <taxon>Embryophyta</taxon>
        <taxon>Tracheophyta</taxon>
        <taxon>Spermatophyta</taxon>
        <taxon>Magnoliopsida</taxon>
        <taxon>eudicotyledons</taxon>
        <taxon>Gunneridae</taxon>
        <taxon>Pentapetalae</taxon>
        <taxon>rosids</taxon>
        <taxon>fabids</taxon>
        <taxon>Fabales</taxon>
        <taxon>Fabaceae</taxon>
        <taxon>Papilionoideae</taxon>
        <taxon>50 kb inversion clade</taxon>
        <taxon>NPAAA clade</taxon>
        <taxon>Hologalegina</taxon>
        <taxon>IRL clade</taxon>
        <taxon>Trifolieae</taxon>
        <taxon>Medicago</taxon>
    </lineage>
</organism>
<accession>A0A072V7X7</accession>
<dbReference type="EnsemblPlants" id="KEH34280">
    <property type="protein sequence ID" value="KEH34280"/>
    <property type="gene ID" value="MTR_3g464020"/>
</dbReference>
<name>A0A072V7X7_MEDTR</name>
<evidence type="ECO:0000313" key="1">
    <source>
        <dbReference type="EMBL" id="KEH34280.1"/>
    </source>
</evidence>
<dbReference type="PANTHER" id="PTHR47481">
    <property type="match status" value="1"/>
</dbReference>
<dbReference type="HOGENOM" id="CLU_1920198_0_0_1"/>
<dbReference type="PANTHER" id="PTHR47481:SF42">
    <property type="entry name" value="RHO GTPASE-ACTIVATING PROTEIN GACK-LIKE"/>
    <property type="match status" value="1"/>
</dbReference>
<dbReference type="Proteomes" id="UP000002051">
    <property type="component" value="Chromosome 3"/>
</dbReference>
<keyword evidence="3" id="KW-1185">Reference proteome</keyword>
<sequence length="132" mass="15293">MYATVSQNIHNSILVIDDSAEKCWNRIAALFHDNKNSKAVQLENQFSNTNLEDFPSTKNYCKRLKLLTDRRENVDSPVSNRCLGLSHTSKKLILFQYLQLQNLDWNSKNPQCVKGQHVKPAPPRRRCLWPTP</sequence>
<reference evidence="1 3" key="2">
    <citation type="journal article" date="2014" name="BMC Genomics">
        <title>An improved genome release (version Mt4.0) for the model legume Medicago truncatula.</title>
        <authorList>
            <person name="Tang H."/>
            <person name="Krishnakumar V."/>
            <person name="Bidwell S."/>
            <person name="Rosen B."/>
            <person name="Chan A."/>
            <person name="Zhou S."/>
            <person name="Gentzbittel L."/>
            <person name="Childs K.L."/>
            <person name="Yandell M."/>
            <person name="Gundlach H."/>
            <person name="Mayer K.F."/>
            <person name="Schwartz D.C."/>
            <person name="Town C.D."/>
        </authorList>
    </citation>
    <scope>GENOME REANNOTATION</scope>
    <source>
        <strain evidence="1">A17</strain>
        <strain evidence="2 3">cv. Jemalong A17</strain>
    </source>
</reference>
<reference evidence="1 3" key="1">
    <citation type="journal article" date="2011" name="Nature">
        <title>The Medicago genome provides insight into the evolution of rhizobial symbioses.</title>
        <authorList>
            <person name="Young N.D."/>
            <person name="Debelle F."/>
            <person name="Oldroyd G.E."/>
            <person name="Geurts R."/>
            <person name="Cannon S.B."/>
            <person name="Udvardi M.K."/>
            <person name="Benedito V.A."/>
            <person name="Mayer K.F."/>
            <person name="Gouzy J."/>
            <person name="Schoof H."/>
            <person name="Van de Peer Y."/>
            <person name="Proost S."/>
            <person name="Cook D.R."/>
            <person name="Meyers B.C."/>
            <person name="Spannagl M."/>
            <person name="Cheung F."/>
            <person name="De Mita S."/>
            <person name="Krishnakumar V."/>
            <person name="Gundlach H."/>
            <person name="Zhou S."/>
            <person name="Mudge J."/>
            <person name="Bharti A.K."/>
            <person name="Murray J.D."/>
            <person name="Naoumkina M.A."/>
            <person name="Rosen B."/>
            <person name="Silverstein K.A."/>
            <person name="Tang H."/>
            <person name="Rombauts S."/>
            <person name="Zhao P.X."/>
            <person name="Zhou P."/>
            <person name="Barbe V."/>
            <person name="Bardou P."/>
            <person name="Bechner M."/>
            <person name="Bellec A."/>
            <person name="Berger A."/>
            <person name="Berges H."/>
            <person name="Bidwell S."/>
            <person name="Bisseling T."/>
            <person name="Choisne N."/>
            <person name="Couloux A."/>
            <person name="Denny R."/>
            <person name="Deshpande S."/>
            <person name="Dai X."/>
            <person name="Doyle J.J."/>
            <person name="Dudez A.M."/>
            <person name="Farmer A.D."/>
            <person name="Fouteau S."/>
            <person name="Franken C."/>
            <person name="Gibelin C."/>
            <person name="Gish J."/>
            <person name="Goldstein S."/>
            <person name="Gonzalez A.J."/>
            <person name="Green P.J."/>
            <person name="Hallab A."/>
            <person name="Hartog M."/>
            <person name="Hua A."/>
            <person name="Humphray S.J."/>
            <person name="Jeong D.H."/>
            <person name="Jing Y."/>
            <person name="Jocker A."/>
            <person name="Kenton S.M."/>
            <person name="Kim D.J."/>
            <person name="Klee K."/>
            <person name="Lai H."/>
            <person name="Lang C."/>
            <person name="Lin S."/>
            <person name="Macmil S.L."/>
            <person name="Magdelenat G."/>
            <person name="Matthews L."/>
            <person name="McCorrison J."/>
            <person name="Monaghan E.L."/>
            <person name="Mun J.H."/>
            <person name="Najar F.Z."/>
            <person name="Nicholson C."/>
            <person name="Noirot C."/>
            <person name="O'Bleness M."/>
            <person name="Paule C.R."/>
            <person name="Poulain J."/>
            <person name="Prion F."/>
            <person name="Qin B."/>
            <person name="Qu C."/>
            <person name="Retzel E.F."/>
            <person name="Riddle C."/>
            <person name="Sallet E."/>
            <person name="Samain S."/>
            <person name="Samson N."/>
            <person name="Sanders I."/>
            <person name="Saurat O."/>
            <person name="Scarpelli C."/>
            <person name="Schiex T."/>
            <person name="Segurens B."/>
            <person name="Severin A.J."/>
            <person name="Sherrier D.J."/>
            <person name="Shi R."/>
            <person name="Sims S."/>
            <person name="Singer S.R."/>
            <person name="Sinharoy S."/>
            <person name="Sterck L."/>
            <person name="Viollet A."/>
            <person name="Wang B.B."/>
            <person name="Wang K."/>
            <person name="Wang M."/>
            <person name="Wang X."/>
            <person name="Warfsmann J."/>
            <person name="Weissenbach J."/>
            <person name="White D.D."/>
            <person name="White J.D."/>
            <person name="Wiley G.B."/>
            <person name="Wincker P."/>
            <person name="Xing Y."/>
            <person name="Yang L."/>
            <person name="Yao Z."/>
            <person name="Ying F."/>
            <person name="Zhai J."/>
            <person name="Zhou L."/>
            <person name="Zuber A."/>
            <person name="Denarie J."/>
            <person name="Dixon R.A."/>
            <person name="May G.D."/>
            <person name="Schwartz D.C."/>
            <person name="Rogers J."/>
            <person name="Quetier F."/>
            <person name="Town C.D."/>
            <person name="Roe B.A."/>
        </authorList>
    </citation>
    <scope>NUCLEOTIDE SEQUENCE [LARGE SCALE GENOMIC DNA]</scope>
    <source>
        <strain evidence="1">A17</strain>
        <strain evidence="2 3">cv. Jemalong A17</strain>
    </source>
</reference>